<evidence type="ECO:0000256" key="5">
    <source>
        <dbReference type="ARBA" id="ARBA00022989"/>
    </source>
</evidence>
<comment type="caution">
    <text evidence="9">The sequence shown here is derived from an EMBL/GenBank/DDBJ whole genome shotgun (WGS) entry which is preliminary data.</text>
</comment>
<dbReference type="CDD" id="cd06261">
    <property type="entry name" value="TM_PBP2"/>
    <property type="match status" value="1"/>
</dbReference>
<feature type="transmembrane region" description="Helical" evidence="7">
    <location>
        <begin position="29"/>
        <end position="46"/>
    </location>
</feature>
<dbReference type="Gene3D" id="1.10.3720.10">
    <property type="entry name" value="MetI-like"/>
    <property type="match status" value="1"/>
</dbReference>
<dbReference type="PANTHER" id="PTHR30151:SF20">
    <property type="entry name" value="ABC TRANSPORTER PERMEASE PROTEIN HI_0355-RELATED"/>
    <property type="match status" value="1"/>
</dbReference>
<keyword evidence="3" id="KW-1003">Cell membrane</keyword>
<gene>
    <name evidence="9" type="ORF">FAA86_20345</name>
</gene>
<keyword evidence="2 7" id="KW-0813">Transport</keyword>
<keyword evidence="5 7" id="KW-1133">Transmembrane helix</keyword>
<sequence>MSVTIETSPIRPVVKPLAQRINWVRAAPFLYTLALFAVWELTVIALDMPPTILPAPSRVFEAVVQYWSPIWKNSLQTLYTTTLGFLIAVVAGLALGLFIGWSKTIYAGLYPLMIGFNAIPKVALVPILVIWFGIGTVPAVMTAFLISFFPIVVNVATGLATIEPETEDVLRALGAKKLDIMLKVGIPRSMPYFFGSLKIAITLAFVGSVVSETVASNYGLGNMMSSAQSQFNVPLVFAGLLALAVEGIAMYALMAWLEKRMTGWAHRSTMAN</sequence>
<dbReference type="RefSeq" id="WP_136542867.1">
    <property type="nucleotide sequence ID" value="NZ_STGU01000015.1"/>
</dbReference>
<evidence type="ECO:0000256" key="7">
    <source>
        <dbReference type="RuleBase" id="RU363032"/>
    </source>
</evidence>
<evidence type="ECO:0000256" key="4">
    <source>
        <dbReference type="ARBA" id="ARBA00022692"/>
    </source>
</evidence>
<feature type="transmembrane region" description="Helical" evidence="7">
    <location>
        <begin position="191"/>
        <end position="211"/>
    </location>
</feature>
<feature type="domain" description="ABC transmembrane type-1" evidence="8">
    <location>
        <begin position="74"/>
        <end position="254"/>
    </location>
</feature>
<comment type="subcellular location">
    <subcellularLocation>
        <location evidence="1 7">Cell membrane</location>
        <topology evidence="1 7">Multi-pass membrane protein</topology>
    </subcellularLocation>
</comment>
<dbReference type="GO" id="GO:0055085">
    <property type="term" value="P:transmembrane transport"/>
    <property type="evidence" value="ECO:0007669"/>
    <property type="project" value="InterPro"/>
</dbReference>
<evidence type="ECO:0000259" key="8">
    <source>
        <dbReference type="PROSITE" id="PS50928"/>
    </source>
</evidence>
<evidence type="ECO:0000256" key="2">
    <source>
        <dbReference type="ARBA" id="ARBA00022448"/>
    </source>
</evidence>
<dbReference type="PROSITE" id="PS50928">
    <property type="entry name" value="ABC_TM1"/>
    <property type="match status" value="1"/>
</dbReference>
<keyword evidence="4 7" id="KW-0812">Transmembrane</keyword>
<protein>
    <submittedName>
        <fullName evidence="9">ABC transporter permease</fullName>
    </submittedName>
</protein>
<dbReference type="InterPro" id="IPR000515">
    <property type="entry name" value="MetI-like"/>
</dbReference>
<evidence type="ECO:0000256" key="3">
    <source>
        <dbReference type="ARBA" id="ARBA00022475"/>
    </source>
</evidence>
<accession>A0A4S8PNQ7</accession>
<dbReference type="EMBL" id="STGU01000015">
    <property type="protein sequence ID" value="THV32538.1"/>
    <property type="molecule type" value="Genomic_DNA"/>
</dbReference>
<proteinExistence type="inferred from homology"/>
<evidence type="ECO:0000313" key="10">
    <source>
        <dbReference type="Proteomes" id="UP000307378"/>
    </source>
</evidence>
<keyword evidence="6 7" id="KW-0472">Membrane</keyword>
<dbReference type="SUPFAM" id="SSF161098">
    <property type="entry name" value="MetI-like"/>
    <property type="match status" value="1"/>
</dbReference>
<feature type="transmembrane region" description="Helical" evidence="7">
    <location>
        <begin position="140"/>
        <end position="162"/>
    </location>
</feature>
<evidence type="ECO:0000256" key="1">
    <source>
        <dbReference type="ARBA" id="ARBA00004651"/>
    </source>
</evidence>
<dbReference type="AlphaFoldDB" id="A0A4S8PNQ7"/>
<evidence type="ECO:0000313" key="9">
    <source>
        <dbReference type="EMBL" id="THV32538.1"/>
    </source>
</evidence>
<dbReference type="Proteomes" id="UP000307378">
    <property type="component" value="Unassembled WGS sequence"/>
</dbReference>
<dbReference type="GO" id="GO:0005886">
    <property type="term" value="C:plasma membrane"/>
    <property type="evidence" value="ECO:0007669"/>
    <property type="project" value="UniProtKB-SubCell"/>
</dbReference>
<dbReference type="PANTHER" id="PTHR30151">
    <property type="entry name" value="ALKANE SULFONATE ABC TRANSPORTER-RELATED, MEMBRANE SUBUNIT"/>
    <property type="match status" value="1"/>
</dbReference>
<feature type="transmembrane region" description="Helical" evidence="7">
    <location>
        <begin position="78"/>
        <end position="100"/>
    </location>
</feature>
<comment type="similarity">
    <text evidence="7">Belongs to the binding-protein-dependent transport system permease family.</text>
</comment>
<organism evidence="9 10">
    <name type="scientific">Rhizobium rosettiformans W3</name>
    <dbReference type="NCBI Taxonomy" id="538378"/>
    <lineage>
        <taxon>Bacteria</taxon>
        <taxon>Pseudomonadati</taxon>
        <taxon>Pseudomonadota</taxon>
        <taxon>Alphaproteobacteria</taxon>
        <taxon>Hyphomicrobiales</taxon>
        <taxon>Rhizobiaceae</taxon>
        <taxon>Rhizobium/Agrobacterium group</taxon>
        <taxon>Rhizobium</taxon>
    </lineage>
</organism>
<feature type="transmembrane region" description="Helical" evidence="7">
    <location>
        <begin position="112"/>
        <end position="134"/>
    </location>
</feature>
<evidence type="ECO:0000256" key="6">
    <source>
        <dbReference type="ARBA" id="ARBA00023136"/>
    </source>
</evidence>
<dbReference type="Pfam" id="PF00528">
    <property type="entry name" value="BPD_transp_1"/>
    <property type="match status" value="1"/>
</dbReference>
<reference evidence="9 10" key="1">
    <citation type="submission" date="2019-04" db="EMBL/GenBank/DDBJ databases">
        <title>genome sequence of strain W3.</title>
        <authorList>
            <person name="Gao J."/>
            <person name="Sun J."/>
        </authorList>
    </citation>
    <scope>NUCLEOTIDE SEQUENCE [LARGE SCALE GENOMIC DNA]</scope>
    <source>
        <strain evidence="9 10">W3</strain>
    </source>
</reference>
<name>A0A4S8PNQ7_9HYPH</name>
<feature type="transmembrane region" description="Helical" evidence="7">
    <location>
        <begin position="231"/>
        <end position="257"/>
    </location>
</feature>
<dbReference type="InterPro" id="IPR035906">
    <property type="entry name" value="MetI-like_sf"/>
</dbReference>